<comment type="catalytic activity">
    <reaction evidence="1">
        <text>ATP + protein L-histidine = ADP + protein N-phospho-L-histidine.</text>
        <dbReference type="EC" id="2.7.13.3"/>
    </reaction>
</comment>
<evidence type="ECO:0000256" key="1">
    <source>
        <dbReference type="ARBA" id="ARBA00000085"/>
    </source>
</evidence>
<sequence length="459" mass="51757">MSEDSRRELERTKRFLNLVLETGEMNGSKVDTDLRHTWVHNSSPEPPAAEILGKTDEELFPSDISQPTTELKRDAIETKARVEREFSFIKPWGQNRYRAAAEPLYDTDGDVEGAMFAAIDLSDRYRFLERTTDAVFTVDSEWIVTFWNERMADRTGMAANEIVGENFWEAVGEHVPSKLESEYRDVMATGSSREFEHYLPEPLDYWVEIRAFADDDGLTVFSRDISERKEYETRLERQRNTLEILNQVLRHDIRNDLQLVIAYAEFVSDKLDEEGKGHIETVQARANHAVELTKTAGDISKVLFSEASASEPVNFRSVLERELEDARSSFPESVIISEGPLPNVTVRGDDMLESVFRNLLKNANQHNDKEMPKITVSAEERDEDVVVRIADNGPGIPDGHKEHIFGKGEKGLGSNGTGMGLYLVQSLVATYGGDITVEDNDPDGTVFSVTLSKVTRSAV</sequence>
<dbReference type="Pfam" id="PF08448">
    <property type="entry name" value="PAS_4"/>
    <property type="match status" value="2"/>
</dbReference>
<name>A0A1H7IW40_HALLR</name>
<dbReference type="PANTHER" id="PTHR43304:SF1">
    <property type="entry name" value="PAC DOMAIN-CONTAINING PROTEIN"/>
    <property type="match status" value="1"/>
</dbReference>
<dbReference type="PRINTS" id="PR00344">
    <property type="entry name" value="BCTRLSENSOR"/>
</dbReference>
<dbReference type="InterPro" id="IPR035965">
    <property type="entry name" value="PAS-like_dom_sf"/>
</dbReference>
<dbReference type="Pfam" id="PF02518">
    <property type="entry name" value="HATPase_c"/>
    <property type="match status" value="1"/>
</dbReference>
<dbReference type="SUPFAM" id="SSF55785">
    <property type="entry name" value="PYP-like sensor domain (PAS domain)"/>
    <property type="match status" value="2"/>
</dbReference>
<dbReference type="CDD" id="cd00075">
    <property type="entry name" value="HATPase"/>
    <property type="match status" value="1"/>
</dbReference>
<dbReference type="SMART" id="SM00387">
    <property type="entry name" value="HATPase_c"/>
    <property type="match status" value="1"/>
</dbReference>
<dbReference type="EC" id="2.7.13.3" evidence="2"/>
<evidence type="ECO:0000313" key="10">
    <source>
        <dbReference type="Proteomes" id="UP000183894"/>
    </source>
</evidence>
<keyword evidence="3" id="KW-0597">Phosphoprotein</keyword>
<proteinExistence type="predicted"/>
<protein>
    <recommendedName>
        <fullName evidence="2">histidine kinase</fullName>
        <ecNumber evidence="2">2.7.13.3</ecNumber>
    </recommendedName>
</protein>
<dbReference type="PANTHER" id="PTHR43304">
    <property type="entry name" value="PHYTOCHROME-LIKE PROTEIN CPH1"/>
    <property type="match status" value="1"/>
</dbReference>
<dbReference type="PROSITE" id="PS50109">
    <property type="entry name" value="HIS_KIN"/>
    <property type="match status" value="1"/>
</dbReference>
<evidence type="ECO:0000259" key="7">
    <source>
        <dbReference type="PROSITE" id="PS50112"/>
    </source>
</evidence>
<organism evidence="9 10">
    <name type="scientific">Haloferax larsenii</name>
    <dbReference type="NCBI Taxonomy" id="302484"/>
    <lineage>
        <taxon>Archaea</taxon>
        <taxon>Methanobacteriati</taxon>
        <taxon>Methanobacteriota</taxon>
        <taxon>Stenosarchaea group</taxon>
        <taxon>Halobacteria</taxon>
        <taxon>Halobacteriales</taxon>
        <taxon>Haloferacaceae</taxon>
        <taxon>Haloferax</taxon>
    </lineage>
</organism>
<dbReference type="SUPFAM" id="SSF55874">
    <property type="entry name" value="ATPase domain of HSP90 chaperone/DNA topoisomerase II/histidine kinase"/>
    <property type="match status" value="1"/>
</dbReference>
<evidence type="ECO:0000313" key="9">
    <source>
        <dbReference type="EMBL" id="SEK65005.1"/>
    </source>
</evidence>
<dbReference type="Gene3D" id="3.30.450.20">
    <property type="entry name" value="PAS domain"/>
    <property type="match status" value="2"/>
</dbReference>
<dbReference type="InterPro" id="IPR000700">
    <property type="entry name" value="PAS-assoc_C"/>
</dbReference>
<dbReference type="NCBIfam" id="TIGR00229">
    <property type="entry name" value="sensory_box"/>
    <property type="match status" value="1"/>
</dbReference>
<dbReference type="EMBL" id="FOAD01000001">
    <property type="protein sequence ID" value="SEK65005.1"/>
    <property type="molecule type" value="Genomic_DNA"/>
</dbReference>
<dbReference type="InterPro" id="IPR013656">
    <property type="entry name" value="PAS_4"/>
</dbReference>
<dbReference type="InterPro" id="IPR005467">
    <property type="entry name" value="His_kinase_dom"/>
</dbReference>
<evidence type="ECO:0000256" key="5">
    <source>
        <dbReference type="ARBA" id="ARBA00022777"/>
    </source>
</evidence>
<dbReference type="RefSeq" id="WP_074792665.1">
    <property type="nucleotide sequence ID" value="NZ_FOAD01000001.1"/>
</dbReference>
<accession>A0A1H7IW40</accession>
<evidence type="ECO:0000259" key="8">
    <source>
        <dbReference type="PROSITE" id="PS50113"/>
    </source>
</evidence>
<feature type="domain" description="PAC" evidence="8">
    <location>
        <begin position="82"/>
        <end position="133"/>
    </location>
</feature>
<dbReference type="GO" id="GO:0004673">
    <property type="term" value="F:protein histidine kinase activity"/>
    <property type="evidence" value="ECO:0007669"/>
    <property type="project" value="UniProtKB-EC"/>
</dbReference>
<dbReference type="CDD" id="cd00130">
    <property type="entry name" value="PAS"/>
    <property type="match status" value="1"/>
</dbReference>
<evidence type="ECO:0000259" key="6">
    <source>
        <dbReference type="PROSITE" id="PS50109"/>
    </source>
</evidence>
<dbReference type="InterPro" id="IPR004358">
    <property type="entry name" value="Sig_transdc_His_kin-like_C"/>
</dbReference>
<keyword evidence="4" id="KW-0808">Transferase</keyword>
<dbReference type="OrthoDB" id="3369at2157"/>
<keyword evidence="5" id="KW-0418">Kinase</keyword>
<dbReference type="AlphaFoldDB" id="A0A1H7IW40"/>
<evidence type="ECO:0000256" key="2">
    <source>
        <dbReference type="ARBA" id="ARBA00012438"/>
    </source>
</evidence>
<evidence type="ECO:0000256" key="3">
    <source>
        <dbReference type="ARBA" id="ARBA00022553"/>
    </source>
</evidence>
<reference evidence="9 10" key="1">
    <citation type="submission" date="2016-10" db="EMBL/GenBank/DDBJ databases">
        <authorList>
            <person name="de Groot N.N."/>
        </authorList>
    </citation>
    <scope>NUCLEOTIDE SEQUENCE [LARGE SCALE GENOMIC DNA]</scope>
    <source>
        <strain evidence="9 10">CDM_5</strain>
    </source>
</reference>
<dbReference type="PROSITE" id="PS50113">
    <property type="entry name" value="PAC"/>
    <property type="match status" value="1"/>
</dbReference>
<dbReference type="PROSITE" id="PS50112">
    <property type="entry name" value="PAS"/>
    <property type="match status" value="1"/>
</dbReference>
<evidence type="ECO:0000256" key="4">
    <source>
        <dbReference type="ARBA" id="ARBA00022679"/>
    </source>
</evidence>
<gene>
    <name evidence="9" type="ORF">SAMN04488691_101995</name>
</gene>
<dbReference type="Gene3D" id="3.30.565.10">
    <property type="entry name" value="Histidine kinase-like ATPase, C-terminal domain"/>
    <property type="match status" value="1"/>
</dbReference>
<dbReference type="InterPro" id="IPR052162">
    <property type="entry name" value="Sensor_kinase/Photoreceptor"/>
</dbReference>
<dbReference type="InterPro" id="IPR003594">
    <property type="entry name" value="HATPase_dom"/>
</dbReference>
<feature type="domain" description="Histidine kinase" evidence="6">
    <location>
        <begin position="248"/>
        <end position="455"/>
    </location>
</feature>
<dbReference type="SMART" id="SM00091">
    <property type="entry name" value="PAS"/>
    <property type="match status" value="1"/>
</dbReference>
<feature type="domain" description="PAS" evidence="7">
    <location>
        <begin position="120"/>
        <end position="190"/>
    </location>
</feature>
<dbReference type="InterPro" id="IPR000014">
    <property type="entry name" value="PAS"/>
</dbReference>
<dbReference type="Proteomes" id="UP000183894">
    <property type="component" value="Unassembled WGS sequence"/>
</dbReference>
<dbReference type="InterPro" id="IPR036890">
    <property type="entry name" value="HATPase_C_sf"/>
</dbReference>